<feature type="chain" id="PRO_5012994184" evidence="6">
    <location>
        <begin position="24"/>
        <end position="186"/>
    </location>
</feature>
<dbReference type="Proteomes" id="UP000221101">
    <property type="component" value="Unassembled WGS sequence"/>
</dbReference>
<evidence type="ECO:0000259" key="7">
    <source>
        <dbReference type="Pfam" id="PF13505"/>
    </source>
</evidence>
<evidence type="ECO:0000256" key="2">
    <source>
        <dbReference type="ARBA" id="ARBA00022452"/>
    </source>
</evidence>
<feature type="domain" description="Outer membrane protein beta-barrel" evidence="7">
    <location>
        <begin position="10"/>
        <end position="186"/>
    </location>
</feature>
<comment type="caution">
    <text evidence="8">The sequence shown here is derived from an EMBL/GenBank/DDBJ whole genome shotgun (WGS) entry which is preliminary data.</text>
</comment>
<evidence type="ECO:0000313" key="8">
    <source>
        <dbReference type="EMBL" id="PHM73232.1"/>
    </source>
</evidence>
<dbReference type="PANTHER" id="PTHR35892">
    <property type="entry name" value="OUTER MEMBRANE PROTEIN PAGN-RELATED"/>
    <property type="match status" value="1"/>
</dbReference>
<keyword evidence="4 6" id="KW-0732">Signal</keyword>
<dbReference type="AlphaFoldDB" id="A0A2D0LC48"/>
<dbReference type="InterPro" id="IPR011250">
    <property type="entry name" value="OMP/PagP_B-barrel"/>
</dbReference>
<reference evidence="8 9" key="1">
    <citation type="journal article" date="2017" name="Nat. Microbiol.">
        <title>Natural product diversity associated with the nematode symbionts Photorhabdus and Xenorhabdus.</title>
        <authorList>
            <person name="Tobias N.J."/>
            <person name="Wolff H."/>
            <person name="Djahanschiri B."/>
            <person name="Grundmann F."/>
            <person name="Kronenwerth M."/>
            <person name="Shi Y.M."/>
            <person name="Simonyi S."/>
            <person name="Grun P."/>
            <person name="Shapiro-Ilan D."/>
            <person name="Pidot S.J."/>
            <person name="Stinear T.P."/>
            <person name="Ebersberger I."/>
            <person name="Bode H.B."/>
        </authorList>
    </citation>
    <scope>NUCLEOTIDE SEQUENCE [LARGE SCALE GENOMIC DNA]</scope>
    <source>
        <strain evidence="8 9">DSM 17907</strain>
    </source>
</reference>
<gene>
    <name evidence="8" type="ORF">Xkoz_02123</name>
</gene>
<keyword evidence="5" id="KW-0472">Membrane</keyword>
<evidence type="ECO:0000256" key="4">
    <source>
        <dbReference type="ARBA" id="ARBA00022729"/>
    </source>
</evidence>
<feature type="signal peptide" evidence="6">
    <location>
        <begin position="1"/>
        <end position="23"/>
    </location>
</feature>
<dbReference type="PRINTS" id="PR00316">
    <property type="entry name" value="ENTEROVIROMP"/>
</dbReference>
<dbReference type="GO" id="GO:0044384">
    <property type="term" value="C:host outer membrane"/>
    <property type="evidence" value="ECO:0007669"/>
    <property type="project" value="InterPro"/>
</dbReference>
<keyword evidence="9" id="KW-1185">Reference proteome</keyword>
<comment type="subcellular location">
    <subcellularLocation>
        <location evidence="1">Cell outer membrane</location>
        <topology evidence="1">Multi-pass membrane protein</topology>
    </subcellularLocation>
</comment>
<keyword evidence="3" id="KW-0812">Transmembrane</keyword>
<evidence type="ECO:0000256" key="3">
    <source>
        <dbReference type="ARBA" id="ARBA00022692"/>
    </source>
</evidence>
<sequence length="186" mass="20567">MKKALLSSAIVAGLSIVSLTADASGKHTISLGYAQSDIKMQVLGDDLNLNDLNKDPRGLNLKYRYEINDNWGVIGSATYTKLKINYYDYRWLAIGNEDITYKSLMAGPTYRFNEYASAYALVGAANIEDHFTASKLDMRKNKTAIAYGAGLQFNPFSNIAVDVAYEYADLNQAKTGTWVVGVGYRF</sequence>
<dbReference type="Gene3D" id="2.40.160.20">
    <property type="match status" value="1"/>
</dbReference>
<dbReference type="GO" id="GO:0009279">
    <property type="term" value="C:cell outer membrane"/>
    <property type="evidence" value="ECO:0007669"/>
    <property type="project" value="UniProtKB-SubCell"/>
</dbReference>
<evidence type="ECO:0000256" key="6">
    <source>
        <dbReference type="SAM" id="SignalP"/>
    </source>
</evidence>
<dbReference type="PROSITE" id="PS00695">
    <property type="entry name" value="ENT_VIR_OMP_2"/>
    <property type="match status" value="1"/>
</dbReference>
<accession>A0A2D0LC48</accession>
<dbReference type="InterPro" id="IPR051723">
    <property type="entry name" value="Bact_OM_Invasion-Related"/>
</dbReference>
<evidence type="ECO:0000313" key="9">
    <source>
        <dbReference type="Proteomes" id="UP000221101"/>
    </source>
</evidence>
<dbReference type="Pfam" id="PF13505">
    <property type="entry name" value="OMP_b-brl"/>
    <property type="match status" value="1"/>
</dbReference>
<keyword evidence="2" id="KW-1134">Transmembrane beta strand</keyword>
<protein>
    <submittedName>
        <fullName evidence="8">Attachment invasion locus protein</fullName>
    </submittedName>
</protein>
<dbReference type="RefSeq" id="WP_099142153.1">
    <property type="nucleotide sequence ID" value="NZ_CAWNOR010000035.1"/>
</dbReference>
<dbReference type="PROSITE" id="PS00694">
    <property type="entry name" value="ENT_VIR_OMP_1"/>
    <property type="match status" value="1"/>
</dbReference>
<dbReference type="SUPFAM" id="SSF56925">
    <property type="entry name" value="OMPA-like"/>
    <property type="match status" value="1"/>
</dbReference>
<dbReference type="EMBL" id="NJCX01000013">
    <property type="protein sequence ID" value="PHM73232.1"/>
    <property type="molecule type" value="Genomic_DNA"/>
</dbReference>
<dbReference type="InterPro" id="IPR000758">
    <property type="entry name" value="Enterovir_OMP"/>
</dbReference>
<dbReference type="InterPro" id="IPR027385">
    <property type="entry name" value="Beta-barrel_OMP"/>
</dbReference>
<dbReference type="PANTHER" id="PTHR35892:SF2">
    <property type="entry name" value="OUTER MEMBRANE PROTEIN PAGN"/>
    <property type="match status" value="1"/>
</dbReference>
<dbReference type="OrthoDB" id="5873117at2"/>
<evidence type="ECO:0000256" key="1">
    <source>
        <dbReference type="ARBA" id="ARBA00004571"/>
    </source>
</evidence>
<organism evidence="8 9">
    <name type="scientific">Xenorhabdus kozodoii</name>
    <dbReference type="NCBI Taxonomy" id="351676"/>
    <lineage>
        <taxon>Bacteria</taxon>
        <taxon>Pseudomonadati</taxon>
        <taxon>Pseudomonadota</taxon>
        <taxon>Gammaproteobacteria</taxon>
        <taxon>Enterobacterales</taxon>
        <taxon>Morganellaceae</taxon>
        <taxon>Xenorhabdus</taxon>
    </lineage>
</organism>
<evidence type="ECO:0000256" key="5">
    <source>
        <dbReference type="ARBA" id="ARBA00023136"/>
    </source>
</evidence>
<name>A0A2D0LC48_9GAMM</name>
<proteinExistence type="predicted"/>